<dbReference type="Pfam" id="PF13398">
    <property type="entry name" value="Peptidase_M50B"/>
    <property type="match status" value="1"/>
</dbReference>
<accession>A0ABX7QXW5</accession>
<feature type="transmembrane region" description="Helical" evidence="1">
    <location>
        <begin position="139"/>
        <end position="156"/>
    </location>
</feature>
<dbReference type="InterPro" id="IPR049500">
    <property type="entry name" value="Peptidase_M50B-like"/>
</dbReference>
<sequence>MPDHPQLNSSNSFKPTTPGHGQFVVELLLALVLSKLPVVSIPFKWLESYFHELSHALAALISGGQVSHIELFSNGAGLCYSAGGWPVLIGFSGYAGAATWGALLYLLACSRTAVKFSYLVFGIGVLLSMLLWGRDVLTIAIMVSLAVLFLLPLKFYKTLIMRGALRLMALIVLLNALASPAVLLGISDRGDAAMLADITFLPAFIWVLLWFGCGVFALLCCWWRINAATKQLPN</sequence>
<reference evidence="2 3" key="1">
    <citation type="submission" date="2021-03" db="EMBL/GenBank/DDBJ databases">
        <title>Novel species identification of genus Shewanella.</title>
        <authorList>
            <person name="Liu G."/>
            <person name="Zhang Q."/>
        </authorList>
    </citation>
    <scope>NUCLEOTIDE SEQUENCE [LARGE SCALE GENOMIC DNA]</scope>
    <source>
        <strain evidence="2 3">FJAT-51800</strain>
    </source>
</reference>
<evidence type="ECO:0000313" key="2">
    <source>
        <dbReference type="EMBL" id="QSX35468.1"/>
    </source>
</evidence>
<feature type="transmembrane region" description="Helical" evidence="1">
    <location>
        <begin position="85"/>
        <end position="109"/>
    </location>
</feature>
<keyword evidence="1" id="KW-0812">Transmembrane</keyword>
<dbReference type="PANTHER" id="PTHR33979:SF2">
    <property type="entry name" value="PEPTIDASE M50B-LIKE-DOMAIN-CONTAINING PROTEIN"/>
    <property type="match status" value="1"/>
</dbReference>
<dbReference type="Proteomes" id="UP000662770">
    <property type="component" value="Chromosome"/>
</dbReference>
<keyword evidence="1" id="KW-1133">Transmembrane helix</keyword>
<feature type="transmembrane region" description="Helical" evidence="1">
    <location>
        <begin position="116"/>
        <end position="133"/>
    </location>
</feature>
<evidence type="ECO:0000256" key="1">
    <source>
        <dbReference type="SAM" id="Phobius"/>
    </source>
</evidence>
<name>A0ABX7QXW5_9GAMM</name>
<keyword evidence="3" id="KW-1185">Reference proteome</keyword>
<evidence type="ECO:0000313" key="3">
    <source>
        <dbReference type="Proteomes" id="UP000662770"/>
    </source>
</evidence>
<proteinExistence type="predicted"/>
<dbReference type="PANTHER" id="PTHR33979">
    <property type="entry name" value="OS02G0221600 PROTEIN"/>
    <property type="match status" value="1"/>
</dbReference>
<feature type="transmembrane region" description="Helical" evidence="1">
    <location>
        <begin position="203"/>
        <end position="225"/>
    </location>
</feature>
<keyword evidence="1" id="KW-0472">Membrane</keyword>
<protein>
    <submittedName>
        <fullName evidence="2">M50 family metallopeptidase</fullName>
    </submittedName>
</protein>
<feature type="transmembrane region" description="Helical" evidence="1">
    <location>
        <begin position="163"/>
        <end position="183"/>
    </location>
</feature>
<organism evidence="2 3">
    <name type="scientific">Shewanella avicenniae</name>
    <dbReference type="NCBI Taxonomy" id="2814294"/>
    <lineage>
        <taxon>Bacteria</taxon>
        <taxon>Pseudomonadati</taxon>
        <taxon>Pseudomonadota</taxon>
        <taxon>Gammaproteobacteria</taxon>
        <taxon>Alteromonadales</taxon>
        <taxon>Shewanellaceae</taxon>
        <taxon>Shewanella</taxon>
    </lineage>
</organism>
<gene>
    <name evidence="2" type="ORF">JYB87_10110</name>
</gene>
<dbReference type="EMBL" id="CP071503">
    <property type="protein sequence ID" value="QSX35468.1"/>
    <property type="molecule type" value="Genomic_DNA"/>
</dbReference>